<comment type="cofactor">
    <cofactor evidence="1 5">
        <name>FAD</name>
        <dbReference type="ChEBI" id="CHEBI:57692"/>
    </cofactor>
</comment>
<dbReference type="PROSITE" id="PS00072">
    <property type="entry name" value="ACYL_COA_DH_1"/>
    <property type="match status" value="1"/>
</dbReference>
<dbReference type="GO" id="GO:0003995">
    <property type="term" value="F:acyl-CoA dehydrogenase activity"/>
    <property type="evidence" value="ECO:0007669"/>
    <property type="project" value="InterPro"/>
</dbReference>
<evidence type="ECO:0000313" key="9">
    <source>
        <dbReference type="Proteomes" id="UP000294513"/>
    </source>
</evidence>
<dbReference type="InterPro" id="IPR037069">
    <property type="entry name" value="AcylCoA_DH/ox_N_sf"/>
</dbReference>
<name>A0A4R5BPI3_9ACTN</name>
<dbReference type="Gene3D" id="1.20.140.10">
    <property type="entry name" value="Butyryl-CoA Dehydrogenase, subunit A, domain 3"/>
    <property type="match status" value="1"/>
</dbReference>
<comment type="similarity">
    <text evidence="2 5">Belongs to the acyl-CoA dehydrogenase family.</text>
</comment>
<dbReference type="InterPro" id="IPR036250">
    <property type="entry name" value="AcylCo_DH-like_C"/>
</dbReference>
<evidence type="ECO:0000256" key="5">
    <source>
        <dbReference type="RuleBase" id="RU362125"/>
    </source>
</evidence>
<keyword evidence="9" id="KW-1185">Reference proteome</keyword>
<protein>
    <submittedName>
        <fullName evidence="8">Acyl-CoA dehydrogenase</fullName>
    </submittedName>
</protein>
<dbReference type="InterPro" id="IPR006091">
    <property type="entry name" value="Acyl-CoA_Oxase/DH_mid-dom"/>
</dbReference>
<dbReference type="GO" id="GO:0005886">
    <property type="term" value="C:plasma membrane"/>
    <property type="evidence" value="ECO:0007669"/>
    <property type="project" value="TreeGrafter"/>
</dbReference>
<evidence type="ECO:0000256" key="1">
    <source>
        <dbReference type="ARBA" id="ARBA00001974"/>
    </source>
</evidence>
<feature type="domain" description="Acyl-CoA dehydrogenase/oxidase C-terminal" evidence="6">
    <location>
        <begin position="229"/>
        <end position="381"/>
    </location>
</feature>
<comment type="caution">
    <text evidence="8">The sequence shown here is derived from an EMBL/GenBank/DDBJ whole genome shotgun (WGS) entry which is preliminary data.</text>
</comment>
<dbReference type="SUPFAM" id="SSF47203">
    <property type="entry name" value="Acyl-CoA dehydrogenase C-terminal domain-like"/>
    <property type="match status" value="1"/>
</dbReference>
<gene>
    <name evidence="8" type="ORF">E1298_15645</name>
</gene>
<dbReference type="GO" id="GO:0050660">
    <property type="term" value="F:flavin adenine dinucleotide binding"/>
    <property type="evidence" value="ECO:0007669"/>
    <property type="project" value="InterPro"/>
</dbReference>
<keyword evidence="4 5" id="KW-0274">FAD</keyword>
<accession>A0A4R5BPI3</accession>
<evidence type="ECO:0000259" key="6">
    <source>
        <dbReference type="Pfam" id="PF00441"/>
    </source>
</evidence>
<dbReference type="PANTHER" id="PTHR43884:SF19">
    <property type="entry name" value="ACYL-COA DEHYDROGENASE FADE4-RELATED"/>
    <property type="match status" value="1"/>
</dbReference>
<organism evidence="8 9">
    <name type="scientific">Actinomadura rubrisoli</name>
    <dbReference type="NCBI Taxonomy" id="2530368"/>
    <lineage>
        <taxon>Bacteria</taxon>
        <taxon>Bacillati</taxon>
        <taxon>Actinomycetota</taxon>
        <taxon>Actinomycetes</taxon>
        <taxon>Streptosporangiales</taxon>
        <taxon>Thermomonosporaceae</taxon>
        <taxon>Actinomadura</taxon>
    </lineage>
</organism>
<dbReference type="AlphaFoldDB" id="A0A4R5BPI3"/>
<evidence type="ECO:0000256" key="2">
    <source>
        <dbReference type="ARBA" id="ARBA00009347"/>
    </source>
</evidence>
<reference evidence="8 9" key="1">
    <citation type="submission" date="2019-03" db="EMBL/GenBank/DDBJ databases">
        <title>Draft genome sequences of novel Actinobacteria.</title>
        <authorList>
            <person name="Sahin N."/>
            <person name="Ay H."/>
            <person name="Saygin H."/>
        </authorList>
    </citation>
    <scope>NUCLEOTIDE SEQUENCE [LARGE SCALE GENOMIC DNA]</scope>
    <source>
        <strain evidence="8 9">H3C3</strain>
    </source>
</reference>
<dbReference type="Proteomes" id="UP000294513">
    <property type="component" value="Unassembled WGS sequence"/>
</dbReference>
<evidence type="ECO:0000313" key="8">
    <source>
        <dbReference type="EMBL" id="TDD87829.1"/>
    </source>
</evidence>
<dbReference type="Pfam" id="PF00441">
    <property type="entry name" value="Acyl-CoA_dh_1"/>
    <property type="match status" value="1"/>
</dbReference>
<dbReference type="SUPFAM" id="SSF56645">
    <property type="entry name" value="Acyl-CoA dehydrogenase NM domain-like"/>
    <property type="match status" value="1"/>
</dbReference>
<dbReference type="InterPro" id="IPR006089">
    <property type="entry name" value="Acyl-CoA_DH_CS"/>
</dbReference>
<dbReference type="InterPro" id="IPR046373">
    <property type="entry name" value="Acyl-CoA_Oxase/DH_mid-dom_sf"/>
</dbReference>
<keyword evidence="5" id="KW-0560">Oxidoreductase</keyword>
<dbReference type="EMBL" id="SMKU01000068">
    <property type="protein sequence ID" value="TDD87829.1"/>
    <property type="molecule type" value="Genomic_DNA"/>
</dbReference>
<dbReference type="Gene3D" id="2.40.110.10">
    <property type="entry name" value="Butyryl-CoA Dehydrogenase, subunit A, domain 2"/>
    <property type="match status" value="1"/>
</dbReference>
<dbReference type="CDD" id="cd00567">
    <property type="entry name" value="ACAD"/>
    <property type="match status" value="1"/>
</dbReference>
<evidence type="ECO:0000256" key="4">
    <source>
        <dbReference type="ARBA" id="ARBA00022827"/>
    </source>
</evidence>
<feature type="domain" description="Acyl-CoA oxidase/dehydrogenase middle" evidence="7">
    <location>
        <begin position="124"/>
        <end position="216"/>
    </location>
</feature>
<evidence type="ECO:0000256" key="3">
    <source>
        <dbReference type="ARBA" id="ARBA00022630"/>
    </source>
</evidence>
<evidence type="ECO:0000259" key="7">
    <source>
        <dbReference type="Pfam" id="PF02770"/>
    </source>
</evidence>
<dbReference type="Gene3D" id="1.10.540.10">
    <property type="entry name" value="Acyl-CoA dehydrogenase/oxidase, N-terminal domain"/>
    <property type="match status" value="1"/>
</dbReference>
<dbReference type="OrthoDB" id="3666321at2"/>
<dbReference type="Pfam" id="PF02770">
    <property type="entry name" value="Acyl-CoA_dh_M"/>
    <property type="match status" value="1"/>
</dbReference>
<dbReference type="InterPro" id="IPR009100">
    <property type="entry name" value="AcylCoA_DH/oxidase_NM_dom_sf"/>
</dbReference>
<dbReference type="PANTHER" id="PTHR43884">
    <property type="entry name" value="ACYL-COA DEHYDROGENASE"/>
    <property type="match status" value="1"/>
</dbReference>
<dbReference type="InterPro" id="IPR009075">
    <property type="entry name" value="AcylCo_DH/oxidase_C"/>
</dbReference>
<dbReference type="RefSeq" id="WP_131893783.1">
    <property type="nucleotide sequence ID" value="NZ_SMKU01000068.1"/>
</dbReference>
<sequence>MVIPAAYQSTQALEAALGDPFDARAQVSFGQVLDDDESSRPPGSAFAALDAWRFPARLVPRRDGGELACFEELLSLLRALARRDPVLAVGYGSTLLASIPVWAWGGAAQRGETAAHVLAGRFGACAVSEEAAGSDLAAIATRAERTAAGFRLDGAKWMIGNATRARFVTVLARSGPTPALFLLDKKSLVPGEFRHLPKVPTLGLRGHDLSGIAFHGCGLPGTAALGPQGRGLEMLMATLRFTRTLAAGVALGAADSALRIALARAGERRLYGRPILSLAPVQGLLTGAYLDILISECVTISTARELSLDEGRGSLRSAITKYLVPLLCERAIRDSGQVLAARSYLRDGPPTGMLQKLSRDAAVIGVFEGTAQVQLAQLASWLRTPSDRPDPSSLFRLARSAAPWRPERTGLGPGRPGPADPLGTWEDADLPAGATARAARLRAERDAVTRELRHCRWTGRPPPGAFALAHRYCVLYAAGACHRMWLANQDLLSPEFKEGQWLAMCWDRLLALTDLRPPEGSDACGTDELLQTMLRTAGSGRLLSIVELRHGR</sequence>
<keyword evidence="3 5" id="KW-0285">Flavoprotein</keyword>
<proteinExistence type="inferred from homology"/>